<dbReference type="GO" id="GO:0016646">
    <property type="term" value="F:oxidoreductase activity, acting on the CH-NH group of donors, NAD or NADP as acceptor"/>
    <property type="evidence" value="ECO:0007669"/>
    <property type="project" value="UniProtKB-ARBA"/>
</dbReference>
<dbReference type="AlphaFoldDB" id="A0A410WY72"/>
<comment type="similarity">
    <text evidence="3">Belongs to the flavoredoxin family.</text>
</comment>
<sequence length="202" mass="22405">MIKQEVQDTFRTIRPSILYFGTPVVLLTTLSEDGSTNISPLSSAWALGSRIILGIGNGGKGLENLSRTGECVINLPDSSLWEQVEKLAPLTGKSPVPDNKRELYRFERDKFSAAGFTPLPSVCVKPLRIRECPLQIEASLVQVHPSDGFCIVETESRAVHAEERIVLGEHYVNPAAWNPLIYSFRHYFGLDAEKGKSFKSET</sequence>
<dbReference type="Proteomes" id="UP001527202">
    <property type="component" value="Unassembled WGS sequence"/>
</dbReference>
<dbReference type="KEGG" id="pchi:PC41400_16280"/>
<dbReference type="InterPro" id="IPR052174">
    <property type="entry name" value="Flavoredoxin"/>
</dbReference>
<feature type="domain" description="Flavin reductase like" evidence="4">
    <location>
        <begin position="20"/>
        <end position="190"/>
    </location>
</feature>
<evidence type="ECO:0000259" key="4">
    <source>
        <dbReference type="Pfam" id="PF01613"/>
    </source>
</evidence>
<name>A0A410WY72_9BACL</name>
<evidence type="ECO:0000256" key="3">
    <source>
        <dbReference type="ARBA" id="ARBA00038054"/>
    </source>
</evidence>
<keyword evidence="2" id="KW-0285">Flavoprotein</keyword>
<accession>A0A410WY72</accession>
<evidence type="ECO:0000313" key="8">
    <source>
        <dbReference type="Proteomes" id="UP001527202"/>
    </source>
</evidence>
<protein>
    <submittedName>
        <fullName evidence="6">Flavin reductase family protein</fullName>
    </submittedName>
</protein>
<dbReference type="PANTHER" id="PTHR43567:SF1">
    <property type="entry name" value="FLAVOREDOXIN"/>
    <property type="match status" value="1"/>
</dbReference>
<dbReference type="EMBL" id="CP026520">
    <property type="protein sequence ID" value="QAV19151.1"/>
    <property type="molecule type" value="Genomic_DNA"/>
</dbReference>
<keyword evidence="8" id="KW-1185">Reference proteome</keyword>
<organism evidence="6 7">
    <name type="scientific">Paenibacillus chitinolyticus</name>
    <dbReference type="NCBI Taxonomy" id="79263"/>
    <lineage>
        <taxon>Bacteria</taxon>
        <taxon>Bacillati</taxon>
        <taxon>Bacillota</taxon>
        <taxon>Bacilli</taxon>
        <taxon>Bacillales</taxon>
        <taxon>Paenibacillaceae</taxon>
        <taxon>Paenibacillus</taxon>
    </lineage>
</organism>
<evidence type="ECO:0000313" key="5">
    <source>
        <dbReference type="EMBL" id="MCY9598225.1"/>
    </source>
</evidence>
<gene>
    <name evidence="5" type="ORF">M5X16_20970</name>
    <name evidence="6" type="ORF">PC41400_16280</name>
</gene>
<evidence type="ECO:0000313" key="6">
    <source>
        <dbReference type="EMBL" id="QAV19151.1"/>
    </source>
</evidence>
<dbReference type="GO" id="GO:0010181">
    <property type="term" value="F:FMN binding"/>
    <property type="evidence" value="ECO:0007669"/>
    <property type="project" value="InterPro"/>
</dbReference>
<evidence type="ECO:0000256" key="2">
    <source>
        <dbReference type="ARBA" id="ARBA00022630"/>
    </source>
</evidence>
<dbReference type="Proteomes" id="UP000288943">
    <property type="component" value="Chromosome"/>
</dbReference>
<dbReference type="PANTHER" id="PTHR43567">
    <property type="entry name" value="FLAVOREDOXIN-RELATED-RELATED"/>
    <property type="match status" value="1"/>
</dbReference>
<reference evidence="6 7" key="1">
    <citation type="submission" date="2018-01" db="EMBL/GenBank/DDBJ databases">
        <title>The whole genome sequencing and assembly of Paenibacillus chitinolyticus KCCM 41400 strain.</title>
        <authorList>
            <person name="Kim J.-Y."/>
            <person name="Park M.-K."/>
            <person name="Lee Y.-J."/>
            <person name="Yi H."/>
            <person name="Bahn Y.-S."/>
            <person name="Kim J.F."/>
            <person name="Lee D.-W."/>
        </authorList>
    </citation>
    <scope>NUCLEOTIDE SEQUENCE [LARGE SCALE GENOMIC DNA]</scope>
    <source>
        <strain evidence="6 7">KCCM 41400</strain>
    </source>
</reference>
<dbReference type="RefSeq" id="WP_042225952.1">
    <property type="nucleotide sequence ID" value="NZ_CP026520.1"/>
</dbReference>
<proteinExistence type="inferred from homology"/>
<dbReference type="GeneID" id="95376367"/>
<evidence type="ECO:0000256" key="1">
    <source>
        <dbReference type="ARBA" id="ARBA00001917"/>
    </source>
</evidence>
<evidence type="ECO:0000313" key="7">
    <source>
        <dbReference type="Proteomes" id="UP000288943"/>
    </source>
</evidence>
<dbReference type="Pfam" id="PF01613">
    <property type="entry name" value="Flavin_Reduct"/>
    <property type="match status" value="1"/>
</dbReference>
<dbReference type="SUPFAM" id="SSF50475">
    <property type="entry name" value="FMN-binding split barrel"/>
    <property type="match status" value="1"/>
</dbReference>
<dbReference type="OrthoDB" id="9794638at2"/>
<comment type="cofactor">
    <cofactor evidence="1">
        <name>FMN</name>
        <dbReference type="ChEBI" id="CHEBI:58210"/>
    </cofactor>
</comment>
<dbReference type="EMBL" id="JAMDMJ010000029">
    <property type="protein sequence ID" value="MCY9598225.1"/>
    <property type="molecule type" value="Genomic_DNA"/>
</dbReference>
<dbReference type="InterPro" id="IPR012349">
    <property type="entry name" value="Split_barrel_FMN-bd"/>
</dbReference>
<dbReference type="Gene3D" id="2.30.110.10">
    <property type="entry name" value="Electron Transport, Fmn-binding Protein, Chain A"/>
    <property type="match status" value="1"/>
</dbReference>
<reference evidence="5 8" key="2">
    <citation type="submission" date="2022-05" db="EMBL/GenBank/DDBJ databases">
        <title>Genome Sequencing of Bee-Associated Microbes.</title>
        <authorList>
            <person name="Dunlap C."/>
        </authorList>
    </citation>
    <scope>NUCLEOTIDE SEQUENCE [LARGE SCALE GENOMIC DNA]</scope>
    <source>
        <strain evidence="5 8">NRRL B-23120</strain>
    </source>
</reference>
<dbReference type="InterPro" id="IPR002563">
    <property type="entry name" value="Flavin_Rdtase-like_dom"/>
</dbReference>